<name>A0ACA9Q3M4_9GLOM</name>
<proteinExistence type="predicted"/>
<evidence type="ECO:0000313" key="2">
    <source>
        <dbReference type="Proteomes" id="UP000789702"/>
    </source>
</evidence>
<protein>
    <submittedName>
        <fullName evidence="1">13245_t:CDS:1</fullName>
    </submittedName>
</protein>
<feature type="non-terminal residue" evidence="1">
    <location>
        <position position="69"/>
    </location>
</feature>
<gene>
    <name evidence="1" type="ORF">DHETER_LOCUS13559</name>
</gene>
<keyword evidence="2" id="KW-1185">Reference proteome</keyword>
<accession>A0ACA9Q3M4</accession>
<dbReference type="Proteomes" id="UP000789702">
    <property type="component" value="Unassembled WGS sequence"/>
</dbReference>
<comment type="caution">
    <text evidence="1">The sequence shown here is derived from an EMBL/GenBank/DDBJ whole genome shotgun (WGS) entry which is preliminary data.</text>
</comment>
<feature type="non-terminal residue" evidence="1">
    <location>
        <position position="1"/>
    </location>
</feature>
<sequence>NGQSSGIVTNAFIAITSVYQTVFGTKAKFSDLAYLGLDQEKTTQKLLENVTFYPFIIQINNISIFVSSL</sequence>
<evidence type="ECO:0000313" key="1">
    <source>
        <dbReference type="EMBL" id="CAG8733078.1"/>
    </source>
</evidence>
<dbReference type="EMBL" id="CAJVPU010037692">
    <property type="protein sequence ID" value="CAG8733078.1"/>
    <property type="molecule type" value="Genomic_DNA"/>
</dbReference>
<organism evidence="1 2">
    <name type="scientific">Dentiscutata heterogama</name>
    <dbReference type="NCBI Taxonomy" id="1316150"/>
    <lineage>
        <taxon>Eukaryota</taxon>
        <taxon>Fungi</taxon>
        <taxon>Fungi incertae sedis</taxon>
        <taxon>Mucoromycota</taxon>
        <taxon>Glomeromycotina</taxon>
        <taxon>Glomeromycetes</taxon>
        <taxon>Diversisporales</taxon>
        <taxon>Gigasporaceae</taxon>
        <taxon>Dentiscutata</taxon>
    </lineage>
</organism>
<reference evidence="1" key="1">
    <citation type="submission" date="2021-06" db="EMBL/GenBank/DDBJ databases">
        <authorList>
            <person name="Kallberg Y."/>
            <person name="Tangrot J."/>
            <person name="Rosling A."/>
        </authorList>
    </citation>
    <scope>NUCLEOTIDE SEQUENCE</scope>
    <source>
        <strain evidence="1">IL203A</strain>
    </source>
</reference>